<sequence length="189" mass="21608">MIVFRTFLMVERTAVFIDGGYLDSLQKNGFRGKLDYKKLVEHAVGTEGRLLRAYYYACMPYQSQPPTKEENERYSKKDKFISKIRRFPRFEVRLGKLQKISDDEFHQKKVDILLAIELVSLAWKGYIDKAVIIAGDSDFVPAIQQAKDAGVIVSLYYISGACNNELLDSVDERVEITKELHSGLLLDSS</sequence>
<dbReference type="Pfam" id="PF01936">
    <property type="entry name" value="NYN"/>
    <property type="match status" value="1"/>
</dbReference>
<dbReference type="GO" id="GO:0004540">
    <property type="term" value="F:RNA nuclease activity"/>
    <property type="evidence" value="ECO:0007669"/>
    <property type="project" value="InterPro"/>
</dbReference>
<evidence type="ECO:0000259" key="1">
    <source>
        <dbReference type="Pfam" id="PF01936"/>
    </source>
</evidence>
<dbReference type="EMBL" id="LMVO01000015">
    <property type="protein sequence ID" value="PAV09349.1"/>
    <property type="molecule type" value="Genomic_DNA"/>
</dbReference>
<dbReference type="CDD" id="cd10911">
    <property type="entry name" value="PIN_LabA"/>
    <property type="match status" value="1"/>
</dbReference>
<dbReference type="InterPro" id="IPR021139">
    <property type="entry name" value="NYN"/>
</dbReference>
<feature type="domain" description="NYN" evidence="1">
    <location>
        <begin position="12"/>
        <end position="172"/>
    </location>
</feature>
<evidence type="ECO:0000313" key="2">
    <source>
        <dbReference type="EMBL" id="PAV09349.1"/>
    </source>
</evidence>
<dbReference type="PANTHER" id="PTHR35458:SF8">
    <property type="entry name" value="SLR0650 PROTEIN"/>
    <property type="match status" value="1"/>
</dbReference>
<dbReference type="PANTHER" id="PTHR35458">
    <property type="entry name" value="SLR0755 PROTEIN"/>
    <property type="match status" value="1"/>
</dbReference>
<dbReference type="Proteomes" id="UP000243820">
    <property type="component" value="Unassembled WGS sequence"/>
</dbReference>
<name>A0AAX0Q7H9_9EURY</name>
<dbReference type="AlphaFoldDB" id="A0AAX0Q7H9"/>
<proteinExistence type="predicted"/>
<keyword evidence="3" id="KW-1185">Reference proteome</keyword>
<comment type="caution">
    <text evidence="2">The sequence shown here is derived from an EMBL/GenBank/DDBJ whole genome shotgun (WGS) entry which is preliminary data.</text>
</comment>
<protein>
    <recommendedName>
        <fullName evidence="1">NYN domain-containing protein</fullName>
    </recommendedName>
</protein>
<dbReference type="InterPro" id="IPR047140">
    <property type="entry name" value="LabA"/>
</dbReference>
<accession>A0AAX0Q7H9</accession>
<organism evidence="2 3">
    <name type="scientific">Methanocorpusculum parvum</name>
    <dbReference type="NCBI Taxonomy" id="2193"/>
    <lineage>
        <taxon>Archaea</taxon>
        <taxon>Methanobacteriati</taxon>
        <taxon>Methanobacteriota</taxon>
        <taxon>Stenosarchaea group</taxon>
        <taxon>Methanomicrobia</taxon>
        <taxon>Methanomicrobiales</taxon>
        <taxon>Methanocorpusculaceae</taxon>
        <taxon>Methanocorpusculum</taxon>
    </lineage>
</organism>
<gene>
    <name evidence="2" type="ORF">ASJ83_08065</name>
</gene>
<evidence type="ECO:0000313" key="3">
    <source>
        <dbReference type="Proteomes" id="UP000243820"/>
    </source>
</evidence>
<dbReference type="Gene3D" id="3.40.50.1010">
    <property type="entry name" value="5'-nuclease"/>
    <property type="match status" value="1"/>
</dbReference>
<reference evidence="2 3" key="1">
    <citation type="journal article" date="2017" name="BMC Genomics">
        <title>Genomic analysis of methanogenic archaea reveals a shift towards energy conservation.</title>
        <authorList>
            <person name="Gilmore S.P."/>
            <person name="Henske J.K."/>
            <person name="Sexton J.A."/>
            <person name="Solomon K.V."/>
            <person name="Seppala S."/>
            <person name="Yoo J.I."/>
            <person name="Huyett L.M."/>
            <person name="Pressman A."/>
            <person name="Cogan J.Z."/>
            <person name="Kivenson V."/>
            <person name="Peng X."/>
            <person name="Tan Y."/>
            <person name="Valentine D.L."/>
            <person name="O'Malley M.A."/>
        </authorList>
    </citation>
    <scope>NUCLEOTIDE SEQUENCE [LARGE SCALE GENOMIC DNA]</scope>
    <source>
        <strain evidence="2 3">XII</strain>
    </source>
</reference>